<dbReference type="EMBL" id="MT711976">
    <property type="protein sequence ID" value="QMP84147.1"/>
    <property type="molecule type" value="Genomic_DNA"/>
</dbReference>
<name>A0A7G4AVV7_9CAUD</name>
<evidence type="ECO:0000313" key="1">
    <source>
        <dbReference type="EMBL" id="QMP84147.1"/>
    </source>
</evidence>
<accession>A0A7G4AVV7</accession>
<evidence type="ECO:0000313" key="3">
    <source>
        <dbReference type="Proteomes" id="UP000515922"/>
    </source>
</evidence>
<protein>
    <submittedName>
        <fullName evidence="1">Uncharacterized protein</fullName>
    </submittedName>
</protein>
<keyword evidence="3" id="KW-1185">Reference proteome</keyword>
<dbReference type="InterPro" id="IPR055870">
    <property type="entry name" value="DUF7447"/>
</dbReference>
<dbReference type="Pfam" id="PF24239">
    <property type="entry name" value="DUF7447"/>
    <property type="match status" value="1"/>
</dbReference>
<gene>
    <name evidence="1" type="ORF">HUN41_00017</name>
    <name evidence="2" type="ORF">HUN41_00283</name>
</gene>
<proteinExistence type="predicted"/>
<reference evidence="1 3" key="1">
    <citation type="submission" date="2020-07" db="EMBL/GenBank/DDBJ databases">
        <title>Streptomyces phage Genome sequencing and assembly.</title>
        <authorList>
            <person name="Sharma V."/>
            <person name="Hardy A."/>
            <person name="Frunzke J."/>
        </authorList>
    </citation>
    <scope>NUCLEOTIDE SEQUENCE [LARGE SCALE GENOMIC DNA]</scope>
</reference>
<dbReference type="Proteomes" id="UP000515922">
    <property type="component" value="Segment"/>
</dbReference>
<sequence>MIIMNSVARIVQASQESSSTCREWFSGDAMDFFNTQIQNEVHPCGRFGTLFVTLDGPELDERAYTVRLAYHKEGRFHMTTMGEFMAYPTREAAYAAVEIVAGCIGDIVRTQE</sequence>
<dbReference type="EMBL" id="MT711976">
    <property type="protein sequence ID" value="QMP84371.1"/>
    <property type="molecule type" value="Genomic_DNA"/>
</dbReference>
<organism evidence="1 3">
    <name type="scientific">Streptomyces phage Coruscant</name>
    <dbReference type="NCBI Taxonomy" id="2739834"/>
    <lineage>
        <taxon>Viruses</taxon>
        <taxon>Duplodnaviria</taxon>
        <taxon>Heunggongvirae</taxon>
        <taxon>Uroviricota</taxon>
        <taxon>Caudoviricetes</taxon>
        <taxon>Stanwilliamsviridae</taxon>
        <taxon>Boydwoodruffvirinae</taxon>
        <taxon>Coruscantvirus</taxon>
        <taxon>Coruscantvirus coruscant</taxon>
    </lineage>
</organism>
<evidence type="ECO:0000313" key="2">
    <source>
        <dbReference type="EMBL" id="QMP84371.1"/>
    </source>
</evidence>